<dbReference type="InterPro" id="IPR048359">
    <property type="entry name" value="EXOC6_Sec15_N"/>
</dbReference>
<dbReference type="InterPro" id="IPR042044">
    <property type="entry name" value="EXOC6PINT-1/Sec15/Tip20_C_dom2"/>
</dbReference>
<comment type="similarity">
    <text evidence="1 5">Belongs to the SEC15 family.</text>
</comment>
<gene>
    <name evidence="9" type="ORF">SeMB42_g06980</name>
</gene>
<comment type="caution">
    <text evidence="9">The sequence shown here is derived from an EMBL/GenBank/DDBJ whole genome shotgun (WGS) entry which is preliminary data.</text>
</comment>
<feature type="region of interest" description="Disordered" evidence="6">
    <location>
        <begin position="43"/>
        <end position="70"/>
    </location>
</feature>
<keyword evidence="2 5" id="KW-0813">Transport</keyword>
<dbReference type="PIRSF" id="PIRSF025007">
    <property type="entry name" value="Sec15"/>
    <property type="match status" value="1"/>
</dbReference>
<reference evidence="9 10" key="1">
    <citation type="journal article" date="2019" name="Sci. Rep.">
        <title>Comparative genomics of chytrid fungi reveal insights into the obligate biotrophic and pathogenic lifestyle of Synchytrium endobioticum.</title>
        <authorList>
            <person name="van de Vossenberg B.T.L.H."/>
            <person name="Warris S."/>
            <person name="Nguyen H.D.T."/>
            <person name="van Gent-Pelzer M.P.E."/>
            <person name="Joly D.L."/>
            <person name="van de Geest H.C."/>
            <person name="Bonants P.J.M."/>
            <person name="Smith D.S."/>
            <person name="Levesque C.A."/>
            <person name="van der Lee T.A.J."/>
        </authorList>
    </citation>
    <scope>NUCLEOTIDE SEQUENCE [LARGE SCALE GENOMIC DNA]</scope>
    <source>
        <strain evidence="9 10">MB42</strain>
    </source>
</reference>
<dbReference type="AlphaFoldDB" id="A0A507CHU9"/>
<evidence type="ECO:0000256" key="2">
    <source>
        <dbReference type="ARBA" id="ARBA00022448"/>
    </source>
</evidence>
<dbReference type="VEuPathDB" id="FungiDB:SeMB42_g06980"/>
<dbReference type="GO" id="GO:0006893">
    <property type="term" value="P:Golgi to plasma membrane transport"/>
    <property type="evidence" value="ECO:0007669"/>
    <property type="project" value="TreeGrafter"/>
</dbReference>
<proteinExistence type="inferred from homology"/>
<dbReference type="Pfam" id="PF20651">
    <property type="entry name" value="EXOC6_Sec15_N"/>
    <property type="match status" value="1"/>
</dbReference>
<comment type="function">
    <text evidence="5">Component of the exocyst complex involved in the docking of exocytic vesicles with fusion sites on the plasma membrane.</text>
</comment>
<evidence type="ECO:0000259" key="8">
    <source>
        <dbReference type="Pfam" id="PF20651"/>
    </source>
</evidence>
<dbReference type="EMBL" id="QEAN01000438">
    <property type="protein sequence ID" value="TPX37255.1"/>
    <property type="molecule type" value="Genomic_DNA"/>
</dbReference>
<dbReference type="GO" id="GO:0016020">
    <property type="term" value="C:membrane"/>
    <property type="evidence" value="ECO:0007669"/>
    <property type="project" value="TreeGrafter"/>
</dbReference>
<sequence>MTGLTAGRTATGSMDALADSSHRDEILHLTQLVQQLAVISDSADKNGKNASDDTGNNVNNTSGINGTVANNTGNTVKSVANSLQIDNFDTISYIIKQIFQTAKQEAFTEQLNLFIHRKESEIERMCNFHYQEFVQSVDQLLKVRAGAVHLKNNILELNQDLQVTGGRIIEKKREVIDYRRRMLNVEATIDMFQQCTFVLEIANKVNLHIENRKFYAALRLLEEIQSTHLRTVAQYEFAKHMMDCIPKLRENIKEEVSKDMREWHLNVRESTRTIGRLCLELTAISQVRTRMRKSGSGALSAKDFKDTVLSSDLLAVDDGETNILDNKHVRLDFKPLHSCLHIFDALGKRNEFKRNYEESRKLQANLIISTPFSLKNSDLTGFETYLQDVIGFFAIEAIVMNTTEDFRSRGSVQALWEVAMEKIKTVIRDSLQDCDMPELFLTIKIRLTVFIQALENYGYSVTKLTDLILSLFDRYSEMMKSSCSEAVSELIDSDEYSPMTINNYNEYEHVNKAFELCEELDQKGTLSFPRSVPFSKGFPQCCERIQSFITGFYRFAEGFSTQYGEMDDLLKKSLDSLLIQHVNGALLRQLITHNLSQAVQIRVNLDYWELACPQFEVLLMERRCAHRGGKIALQAQQAFKNSKKAAETRIIELINGKIDQFLEVADYDWTPAQAAAQPSTWLSDLAEITSTVIASTVTNLPGEAKELVYHDAFTHLADALMQLMLNPSVKKMNLSFIAGFVVDVNFLKRFVAALGMPSLGDAFEELLQTLSFLRVDNYEPYFISGYREQTYPRMRAGNAVALLEKIKGESSAFGNFQTPAAEKAKRKTLDTLIKLLKEQVARVNHTESQSPRRHTILY</sequence>
<evidence type="ECO:0000256" key="3">
    <source>
        <dbReference type="ARBA" id="ARBA00022483"/>
    </source>
</evidence>
<dbReference type="InterPro" id="IPR046361">
    <property type="entry name" value="EXOC6/Sec15_C"/>
</dbReference>
<feature type="domain" description="Exocyst complex component EXOC6/Sec15 N-terminal" evidence="8">
    <location>
        <begin position="110"/>
        <end position="278"/>
    </location>
</feature>
<dbReference type="Gene3D" id="1.20.58.670">
    <property type="entry name" value="Dsl1p vesicle tethering complex, Tip20p subunit, domain D"/>
    <property type="match status" value="1"/>
</dbReference>
<feature type="domain" description="Exocyst complex subunit EXOC6/Sec15 C-terminal" evidence="7">
    <location>
        <begin position="463"/>
        <end position="805"/>
    </location>
</feature>
<dbReference type="GO" id="GO:0006886">
    <property type="term" value="P:intracellular protein transport"/>
    <property type="evidence" value="ECO:0007669"/>
    <property type="project" value="InterPro"/>
</dbReference>
<dbReference type="GO" id="GO:0000145">
    <property type="term" value="C:exocyst"/>
    <property type="evidence" value="ECO:0007669"/>
    <property type="project" value="UniProtKB-UniRule"/>
</dbReference>
<evidence type="ECO:0000256" key="6">
    <source>
        <dbReference type="SAM" id="MobiDB-lite"/>
    </source>
</evidence>
<accession>A0A507CHU9</accession>
<evidence type="ECO:0000256" key="5">
    <source>
        <dbReference type="PIRNR" id="PIRNR025007"/>
    </source>
</evidence>
<dbReference type="Pfam" id="PF04091">
    <property type="entry name" value="Sec15_C"/>
    <property type="match status" value="1"/>
</dbReference>
<keyword evidence="10" id="KW-1185">Reference proteome</keyword>
<name>A0A507CHU9_9FUNG</name>
<organism evidence="9 10">
    <name type="scientific">Synchytrium endobioticum</name>
    <dbReference type="NCBI Taxonomy" id="286115"/>
    <lineage>
        <taxon>Eukaryota</taxon>
        <taxon>Fungi</taxon>
        <taxon>Fungi incertae sedis</taxon>
        <taxon>Chytridiomycota</taxon>
        <taxon>Chytridiomycota incertae sedis</taxon>
        <taxon>Chytridiomycetes</taxon>
        <taxon>Synchytriales</taxon>
        <taxon>Synchytriaceae</taxon>
        <taxon>Synchytrium</taxon>
    </lineage>
</organism>
<feature type="compositionally biased region" description="Polar residues" evidence="6">
    <location>
        <begin position="52"/>
        <end position="64"/>
    </location>
</feature>
<evidence type="ECO:0000256" key="4">
    <source>
        <dbReference type="ARBA" id="ARBA00023054"/>
    </source>
</evidence>
<dbReference type="InterPro" id="IPR007225">
    <property type="entry name" value="EXOC6/Sec15"/>
</dbReference>
<evidence type="ECO:0000313" key="10">
    <source>
        <dbReference type="Proteomes" id="UP000317494"/>
    </source>
</evidence>
<keyword evidence="3 5" id="KW-0268">Exocytosis</keyword>
<dbReference type="Gene3D" id="1.10.357.30">
    <property type="entry name" value="Exocyst complex subunit Sec15 C-terminal domain, N-terminal subdomain"/>
    <property type="match status" value="1"/>
</dbReference>
<dbReference type="InterPro" id="IPR042045">
    <property type="entry name" value="EXOC6/Sec15_C_dom1"/>
</dbReference>
<keyword evidence="4" id="KW-0175">Coiled coil</keyword>
<dbReference type="PANTHER" id="PTHR12702:SF0">
    <property type="entry name" value="EXOCYST COMPLEX COMPONENT 6"/>
    <property type="match status" value="1"/>
</dbReference>
<evidence type="ECO:0000313" key="9">
    <source>
        <dbReference type="EMBL" id="TPX37255.1"/>
    </source>
</evidence>
<dbReference type="STRING" id="286115.A0A507CHU9"/>
<evidence type="ECO:0000259" key="7">
    <source>
        <dbReference type="Pfam" id="PF04091"/>
    </source>
</evidence>
<dbReference type="GO" id="GO:0090522">
    <property type="term" value="P:vesicle tethering involved in exocytosis"/>
    <property type="evidence" value="ECO:0007669"/>
    <property type="project" value="UniProtKB-UniRule"/>
</dbReference>
<dbReference type="Proteomes" id="UP000317494">
    <property type="component" value="Unassembled WGS sequence"/>
</dbReference>
<protein>
    <recommendedName>
        <fullName evidence="5">Exocyst complex component SEC15</fullName>
    </recommendedName>
</protein>
<dbReference type="PANTHER" id="PTHR12702">
    <property type="entry name" value="SEC15"/>
    <property type="match status" value="1"/>
</dbReference>
<evidence type="ECO:0000256" key="1">
    <source>
        <dbReference type="ARBA" id="ARBA00007944"/>
    </source>
</evidence>